<feature type="non-terminal residue" evidence="2">
    <location>
        <position position="1"/>
    </location>
</feature>
<proteinExistence type="predicted"/>
<protein>
    <submittedName>
        <fullName evidence="2">Uncharacterized protein</fullName>
    </submittedName>
</protein>
<feature type="transmembrane region" description="Helical" evidence="1">
    <location>
        <begin position="21"/>
        <end position="42"/>
    </location>
</feature>
<dbReference type="Proteomes" id="UP001244490">
    <property type="component" value="Unassembled WGS sequence"/>
</dbReference>
<keyword evidence="1" id="KW-0812">Transmembrane</keyword>
<keyword evidence="1" id="KW-0472">Membrane</keyword>
<dbReference type="EMBL" id="JAUUIA010001560">
    <property type="protein sequence ID" value="MDP0972021.1"/>
    <property type="molecule type" value="Genomic_DNA"/>
</dbReference>
<keyword evidence="1" id="KW-1133">Transmembrane helix</keyword>
<sequence>KFGLISLARYALRNTTAFTSAPLQLVTLAGLSFALFAVLRGLQTLWQWYSGPAVEGFTTVILLLLLHGSVVMIALGV</sequence>
<evidence type="ECO:0000256" key="1">
    <source>
        <dbReference type="SAM" id="Phobius"/>
    </source>
</evidence>
<reference evidence="2" key="1">
    <citation type="submission" date="2023-07" db="EMBL/GenBank/DDBJ databases">
        <authorList>
            <person name="Peng Z."/>
        </authorList>
    </citation>
    <scope>NUCLEOTIDE SEQUENCE</scope>
    <source>
        <strain evidence="2">KP219</strain>
    </source>
</reference>
<comment type="caution">
    <text evidence="2">The sequence shown here is derived from an EMBL/GenBank/DDBJ whole genome shotgun (WGS) entry which is preliminary data.</text>
</comment>
<evidence type="ECO:0000313" key="3">
    <source>
        <dbReference type="Proteomes" id="UP001244490"/>
    </source>
</evidence>
<gene>
    <name evidence="2" type="ORF">Q6294_34385</name>
</gene>
<feature type="non-terminal residue" evidence="2">
    <location>
        <position position="77"/>
    </location>
</feature>
<organism evidence="2 3">
    <name type="scientific">Klebsiella pneumoniae</name>
    <dbReference type="NCBI Taxonomy" id="573"/>
    <lineage>
        <taxon>Bacteria</taxon>
        <taxon>Pseudomonadati</taxon>
        <taxon>Pseudomonadota</taxon>
        <taxon>Gammaproteobacteria</taxon>
        <taxon>Enterobacterales</taxon>
        <taxon>Enterobacteriaceae</taxon>
        <taxon>Klebsiella/Raoultella group</taxon>
        <taxon>Klebsiella</taxon>
        <taxon>Klebsiella pneumoniae complex</taxon>
    </lineage>
</organism>
<dbReference type="AlphaFoldDB" id="A0AAW8ATI8"/>
<evidence type="ECO:0000313" key="2">
    <source>
        <dbReference type="EMBL" id="MDP0972021.1"/>
    </source>
</evidence>
<name>A0AAW8ATI8_KLEPN</name>
<feature type="transmembrane region" description="Helical" evidence="1">
    <location>
        <begin position="54"/>
        <end position="75"/>
    </location>
</feature>
<accession>A0AAW8ATI8</accession>